<sequence length="138" mass="16769">MMTGEKIKEKRYFKLIQKLFNVLKRKAAYKKFQKQNSDLIISQYNRRIINQSLKIWLSKLLKQKILLDQEQSCCISQLIVIDQQQSVEVIELSQNYQNKLEQLKLYEEEVNNYQMIQANQNQIQKELQMQQYIFILYL</sequence>
<accession>A0E138</accession>
<dbReference type="HOGENOM" id="CLU_1859157_0_0_1"/>
<gene>
    <name evidence="2" type="ORF">GSPATT00022174001</name>
</gene>
<name>A0E138_PARTE</name>
<evidence type="ECO:0000313" key="3">
    <source>
        <dbReference type="Proteomes" id="UP000000600"/>
    </source>
</evidence>
<dbReference type="InParanoid" id="A0E138"/>
<keyword evidence="1" id="KW-0175">Coiled coil</keyword>
<dbReference type="AlphaFoldDB" id="A0E138"/>
<dbReference type="GeneID" id="5042187"/>
<proteinExistence type="predicted"/>
<dbReference type="Proteomes" id="UP000000600">
    <property type="component" value="Unassembled WGS sequence"/>
</dbReference>
<dbReference type="OrthoDB" id="308828at2759"/>
<keyword evidence="3" id="KW-1185">Reference proteome</keyword>
<evidence type="ECO:0000313" key="2">
    <source>
        <dbReference type="EMBL" id="CAK89005.1"/>
    </source>
</evidence>
<evidence type="ECO:0000256" key="1">
    <source>
        <dbReference type="SAM" id="Coils"/>
    </source>
</evidence>
<feature type="coiled-coil region" evidence="1">
    <location>
        <begin position="89"/>
        <end position="116"/>
    </location>
</feature>
<reference evidence="2 3" key="1">
    <citation type="journal article" date="2006" name="Nature">
        <title>Global trends of whole-genome duplications revealed by the ciliate Paramecium tetraurelia.</title>
        <authorList>
            <consortium name="Genoscope"/>
            <person name="Aury J.-M."/>
            <person name="Jaillon O."/>
            <person name="Duret L."/>
            <person name="Noel B."/>
            <person name="Jubin C."/>
            <person name="Porcel B.M."/>
            <person name="Segurens B."/>
            <person name="Daubin V."/>
            <person name="Anthouard V."/>
            <person name="Aiach N."/>
            <person name="Arnaiz O."/>
            <person name="Billaut A."/>
            <person name="Beisson J."/>
            <person name="Blanc I."/>
            <person name="Bouhouche K."/>
            <person name="Camara F."/>
            <person name="Duharcourt S."/>
            <person name="Guigo R."/>
            <person name="Gogendeau D."/>
            <person name="Katinka M."/>
            <person name="Keller A.-M."/>
            <person name="Kissmehl R."/>
            <person name="Klotz C."/>
            <person name="Koll F."/>
            <person name="Le Moue A."/>
            <person name="Lepere C."/>
            <person name="Malinsky S."/>
            <person name="Nowacki M."/>
            <person name="Nowak J.K."/>
            <person name="Plattner H."/>
            <person name="Poulain J."/>
            <person name="Ruiz F."/>
            <person name="Serrano V."/>
            <person name="Zagulski M."/>
            <person name="Dessen P."/>
            <person name="Betermier M."/>
            <person name="Weissenbach J."/>
            <person name="Scarpelli C."/>
            <person name="Schachter V."/>
            <person name="Sperling L."/>
            <person name="Meyer E."/>
            <person name="Cohen J."/>
            <person name="Wincker P."/>
        </authorList>
    </citation>
    <scope>NUCLEOTIDE SEQUENCE [LARGE SCALE GENOMIC DNA]</scope>
    <source>
        <strain evidence="2 3">Stock d4-2</strain>
    </source>
</reference>
<protein>
    <submittedName>
        <fullName evidence="2">Uncharacterized protein</fullName>
    </submittedName>
</protein>
<dbReference type="RefSeq" id="XP_001456402.1">
    <property type="nucleotide sequence ID" value="XM_001456365.1"/>
</dbReference>
<dbReference type="EMBL" id="CT868652">
    <property type="protein sequence ID" value="CAK89005.1"/>
    <property type="molecule type" value="Genomic_DNA"/>
</dbReference>
<dbReference type="KEGG" id="ptm:GSPATT00022174001"/>
<organism evidence="2 3">
    <name type="scientific">Paramecium tetraurelia</name>
    <dbReference type="NCBI Taxonomy" id="5888"/>
    <lineage>
        <taxon>Eukaryota</taxon>
        <taxon>Sar</taxon>
        <taxon>Alveolata</taxon>
        <taxon>Ciliophora</taxon>
        <taxon>Intramacronucleata</taxon>
        <taxon>Oligohymenophorea</taxon>
        <taxon>Peniculida</taxon>
        <taxon>Parameciidae</taxon>
        <taxon>Paramecium</taxon>
    </lineage>
</organism>